<feature type="region of interest" description="Disordered" evidence="1">
    <location>
        <begin position="101"/>
        <end position="121"/>
    </location>
</feature>
<organism evidence="2">
    <name type="scientific">Timema cristinae</name>
    <name type="common">Walking stick</name>
    <dbReference type="NCBI Taxonomy" id="61476"/>
    <lineage>
        <taxon>Eukaryota</taxon>
        <taxon>Metazoa</taxon>
        <taxon>Ecdysozoa</taxon>
        <taxon>Arthropoda</taxon>
        <taxon>Hexapoda</taxon>
        <taxon>Insecta</taxon>
        <taxon>Pterygota</taxon>
        <taxon>Neoptera</taxon>
        <taxon>Polyneoptera</taxon>
        <taxon>Phasmatodea</taxon>
        <taxon>Timematodea</taxon>
        <taxon>Timematoidea</taxon>
        <taxon>Timematidae</taxon>
        <taxon>Timema</taxon>
    </lineage>
</organism>
<feature type="compositionally biased region" description="Pro residues" evidence="1">
    <location>
        <begin position="63"/>
        <end position="75"/>
    </location>
</feature>
<feature type="compositionally biased region" description="Basic residues" evidence="1">
    <location>
        <begin position="106"/>
        <end position="118"/>
    </location>
</feature>
<accession>A0A7R9CDU0</accession>
<dbReference type="AlphaFoldDB" id="A0A7R9CDU0"/>
<evidence type="ECO:0000313" key="2">
    <source>
        <dbReference type="EMBL" id="CAD7392820.1"/>
    </source>
</evidence>
<sequence length="144" mass="15849">MLACPADDGELGVLIQINAVWCLLGCRRRRRVPSGGSTAPRPHPAPPRTIGMRLFRSRRHSEPPPNPQASTPPPTLRRGTAGVCTEYQTVKAVPALVLEDANPREVKKRPKPGHFRRGRGNDVVCHRPLLLPGSSPLFPQEKSY</sequence>
<evidence type="ECO:0000256" key="1">
    <source>
        <dbReference type="SAM" id="MobiDB-lite"/>
    </source>
</evidence>
<protein>
    <submittedName>
        <fullName evidence="2">Uncharacterized protein</fullName>
    </submittedName>
</protein>
<name>A0A7R9CDU0_TIMCR</name>
<proteinExistence type="predicted"/>
<dbReference type="EMBL" id="OC316594">
    <property type="protein sequence ID" value="CAD7392820.1"/>
    <property type="molecule type" value="Genomic_DNA"/>
</dbReference>
<feature type="region of interest" description="Disordered" evidence="1">
    <location>
        <begin position="32"/>
        <end position="80"/>
    </location>
</feature>
<gene>
    <name evidence="2" type="ORF">TCEB3V08_LOCUS824</name>
</gene>
<reference evidence="2" key="1">
    <citation type="submission" date="2020-11" db="EMBL/GenBank/DDBJ databases">
        <authorList>
            <person name="Tran Van P."/>
        </authorList>
    </citation>
    <scope>NUCLEOTIDE SEQUENCE</scope>
</reference>